<comment type="caution">
    <text evidence="1">The sequence shown here is derived from an EMBL/GenBank/DDBJ whole genome shotgun (WGS) entry which is preliminary data.</text>
</comment>
<evidence type="ECO:0000313" key="1">
    <source>
        <dbReference type="EMBL" id="KAK1858735.1"/>
    </source>
</evidence>
<keyword evidence="2" id="KW-1185">Reference proteome</keyword>
<accession>A0ACC3BLD1</accession>
<gene>
    <name evidence="1" type="ORF">I4F81_001336</name>
</gene>
<name>A0ACC3BLD1_PYRYE</name>
<proteinExistence type="predicted"/>
<dbReference type="Proteomes" id="UP000798662">
    <property type="component" value="Chromosome 1"/>
</dbReference>
<organism evidence="1 2">
    <name type="scientific">Pyropia yezoensis</name>
    <name type="common">Susabi-nori</name>
    <name type="synonym">Porphyra yezoensis</name>
    <dbReference type="NCBI Taxonomy" id="2788"/>
    <lineage>
        <taxon>Eukaryota</taxon>
        <taxon>Rhodophyta</taxon>
        <taxon>Bangiophyceae</taxon>
        <taxon>Bangiales</taxon>
        <taxon>Bangiaceae</taxon>
        <taxon>Pyropia</taxon>
    </lineage>
</organism>
<dbReference type="EMBL" id="CM020618">
    <property type="protein sequence ID" value="KAK1858735.1"/>
    <property type="molecule type" value="Genomic_DNA"/>
</dbReference>
<sequence length="222" mass="23398">MEDAGAQDDKLDVICQRLGVVAGRLSLILSKVAELSDAFAGVTHKLENHGSAVETMSRAVTGLRTAVAGVLDTMQVRSPAIGSDEEEGSDAGDVCLPPTDASDDTIEHVLRPPGAAAAADVAGHTKIRKVGSKDRDVKTASLANRATESARAAARAMDVAVSQMVRVRQKLSELVTQSIGRSPTSAAVYMDAVTYSGMIKSTVQERASISTEEDEQVKIWHL</sequence>
<reference evidence="1" key="1">
    <citation type="submission" date="2019-11" db="EMBL/GenBank/DDBJ databases">
        <title>Nori genome reveals adaptations in red seaweeds to the harsh intertidal environment.</title>
        <authorList>
            <person name="Wang D."/>
            <person name="Mao Y."/>
        </authorList>
    </citation>
    <scope>NUCLEOTIDE SEQUENCE</scope>
    <source>
        <tissue evidence="1">Gametophyte</tissue>
    </source>
</reference>
<evidence type="ECO:0000313" key="2">
    <source>
        <dbReference type="Proteomes" id="UP000798662"/>
    </source>
</evidence>
<protein>
    <submittedName>
        <fullName evidence="1">Uncharacterized protein</fullName>
    </submittedName>
</protein>